<dbReference type="Gene3D" id="2.60.120.10">
    <property type="entry name" value="Jelly Rolls"/>
    <property type="match status" value="1"/>
</dbReference>
<evidence type="ECO:0000256" key="1">
    <source>
        <dbReference type="ARBA" id="ARBA00022723"/>
    </source>
</evidence>
<dbReference type="InterPro" id="IPR051610">
    <property type="entry name" value="GPI/OXD"/>
</dbReference>
<reference evidence="3" key="1">
    <citation type="submission" date="2020-02" db="EMBL/GenBank/DDBJ databases">
        <authorList>
            <person name="Meier V. D."/>
        </authorList>
    </citation>
    <scope>NUCLEOTIDE SEQUENCE</scope>
    <source>
        <strain evidence="3">AVDCRST_MAG59</strain>
    </source>
</reference>
<organism evidence="3">
    <name type="scientific">uncultured Thermomicrobiales bacterium</name>
    <dbReference type="NCBI Taxonomy" id="1645740"/>
    <lineage>
        <taxon>Bacteria</taxon>
        <taxon>Pseudomonadati</taxon>
        <taxon>Thermomicrobiota</taxon>
        <taxon>Thermomicrobia</taxon>
        <taxon>Thermomicrobiales</taxon>
        <taxon>environmental samples</taxon>
    </lineage>
</organism>
<dbReference type="GO" id="GO:0046872">
    <property type="term" value="F:metal ion binding"/>
    <property type="evidence" value="ECO:0007669"/>
    <property type="project" value="UniProtKB-KW"/>
</dbReference>
<dbReference type="PANTHER" id="PTHR35848:SF6">
    <property type="entry name" value="CUPIN TYPE-2 DOMAIN-CONTAINING PROTEIN"/>
    <property type="match status" value="1"/>
</dbReference>
<accession>A0A6J4UC54</accession>
<protein>
    <recommendedName>
        <fullName evidence="2">Cupin type-2 domain-containing protein</fullName>
    </recommendedName>
</protein>
<proteinExistence type="predicted"/>
<dbReference type="InterPro" id="IPR011051">
    <property type="entry name" value="RmlC_Cupin_sf"/>
</dbReference>
<gene>
    <name evidence="3" type="ORF">AVDCRST_MAG59-1242</name>
</gene>
<dbReference type="Pfam" id="PF07883">
    <property type="entry name" value="Cupin_2"/>
    <property type="match status" value="1"/>
</dbReference>
<evidence type="ECO:0000313" key="3">
    <source>
        <dbReference type="EMBL" id="CAA9545410.1"/>
    </source>
</evidence>
<sequence length="120" mass="13186">MRRVADEAGVTTEWGHLAWLIGEVETPGAEQTFGVVTIRPNQRNPLHLHPNCEELLYVMSGECDHLLGEVTYRLGPGSVIRIPRGVPHWARCTSAEPLTAVISFSAPDRRTENLEGDASA</sequence>
<dbReference type="InterPro" id="IPR014710">
    <property type="entry name" value="RmlC-like_jellyroll"/>
</dbReference>
<dbReference type="AlphaFoldDB" id="A0A6J4UC54"/>
<dbReference type="PANTHER" id="PTHR35848">
    <property type="entry name" value="OXALATE-BINDING PROTEIN"/>
    <property type="match status" value="1"/>
</dbReference>
<name>A0A6J4UC54_9BACT</name>
<keyword evidence="1" id="KW-0479">Metal-binding</keyword>
<dbReference type="InterPro" id="IPR013096">
    <property type="entry name" value="Cupin_2"/>
</dbReference>
<feature type="domain" description="Cupin type-2" evidence="2">
    <location>
        <begin position="35"/>
        <end position="101"/>
    </location>
</feature>
<dbReference type="EMBL" id="CADCWF010000076">
    <property type="protein sequence ID" value="CAA9545410.1"/>
    <property type="molecule type" value="Genomic_DNA"/>
</dbReference>
<dbReference type="CDD" id="cd02208">
    <property type="entry name" value="cupin_RmlC-like"/>
    <property type="match status" value="1"/>
</dbReference>
<dbReference type="SUPFAM" id="SSF51182">
    <property type="entry name" value="RmlC-like cupins"/>
    <property type="match status" value="1"/>
</dbReference>
<evidence type="ECO:0000259" key="2">
    <source>
        <dbReference type="Pfam" id="PF07883"/>
    </source>
</evidence>